<evidence type="ECO:0000313" key="3">
    <source>
        <dbReference type="Proteomes" id="UP000813461"/>
    </source>
</evidence>
<dbReference type="SUPFAM" id="SSF51735">
    <property type="entry name" value="NAD(P)-binding Rossmann-fold domains"/>
    <property type="match status" value="1"/>
</dbReference>
<sequence length="305" mass="34052">MSPNAKRVVFTGGSGVAGRHAIEKLLSFGHEILNVDVAPLDNPNVYTLKADLTDGAQAFNSLSCHFRVSEPFMDPIKTPDAVVHFAGIPQPMRVPDNETFRINTMGSYNIIEAACKLGIKKIILASSVTTYGVTYAEGDVDFPHFPLTEDSPTEPMDVYATSKVCMEKIAHSFAKRFKGVDIYCLRISAVIEPEKHAQKFEAYLTRPKDFKVHIWSYTDARDLGNMVECCLKTDGLGFQVFNAVNDEITVDGEGTSEEWLRKACPRTEIMSKLGERDSPVSNKKMKEMVGFREEFPWRKVLGREG</sequence>
<evidence type="ECO:0000259" key="1">
    <source>
        <dbReference type="Pfam" id="PF01370"/>
    </source>
</evidence>
<gene>
    <name evidence="2" type="ORF">FB567DRAFT_142020</name>
</gene>
<organism evidence="2 3">
    <name type="scientific">Paraphoma chrysanthemicola</name>
    <dbReference type="NCBI Taxonomy" id="798071"/>
    <lineage>
        <taxon>Eukaryota</taxon>
        <taxon>Fungi</taxon>
        <taxon>Dikarya</taxon>
        <taxon>Ascomycota</taxon>
        <taxon>Pezizomycotina</taxon>
        <taxon>Dothideomycetes</taxon>
        <taxon>Pleosporomycetidae</taxon>
        <taxon>Pleosporales</taxon>
        <taxon>Pleosporineae</taxon>
        <taxon>Phaeosphaeriaceae</taxon>
        <taxon>Paraphoma</taxon>
    </lineage>
</organism>
<protein>
    <recommendedName>
        <fullName evidence="1">NAD-dependent epimerase/dehydratase domain-containing protein</fullName>
    </recommendedName>
</protein>
<accession>A0A8K0QYC0</accession>
<feature type="domain" description="NAD-dependent epimerase/dehydratase" evidence="1">
    <location>
        <begin position="9"/>
        <end position="201"/>
    </location>
</feature>
<dbReference type="Pfam" id="PF01370">
    <property type="entry name" value="Epimerase"/>
    <property type="match status" value="1"/>
</dbReference>
<reference evidence="2" key="1">
    <citation type="journal article" date="2021" name="Nat. Commun.">
        <title>Genetic determinants of endophytism in the Arabidopsis root mycobiome.</title>
        <authorList>
            <person name="Mesny F."/>
            <person name="Miyauchi S."/>
            <person name="Thiergart T."/>
            <person name="Pickel B."/>
            <person name="Atanasova L."/>
            <person name="Karlsson M."/>
            <person name="Huettel B."/>
            <person name="Barry K.W."/>
            <person name="Haridas S."/>
            <person name="Chen C."/>
            <person name="Bauer D."/>
            <person name="Andreopoulos W."/>
            <person name="Pangilinan J."/>
            <person name="LaButti K."/>
            <person name="Riley R."/>
            <person name="Lipzen A."/>
            <person name="Clum A."/>
            <person name="Drula E."/>
            <person name="Henrissat B."/>
            <person name="Kohler A."/>
            <person name="Grigoriev I.V."/>
            <person name="Martin F.M."/>
            <person name="Hacquard S."/>
        </authorList>
    </citation>
    <scope>NUCLEOTIDE SEQUENCE</scope>
    <source>
        <strain evidence="2">MPI-SDFR-AT-0120</strain>
    </source>
</reference>
<dbReference type="PANTHER" id="PTHR43103:SF6">
    <property type="entry name" value="PUTATIVE-RELATED"/>
    <property type="match status" value="1"/>
</dbReference>
<dbReference type="InterPro" id="IPR036291">
    <property type="entry name" value="NAD(P)-bd_dom_sf"/>
</dbReference>
<dbReference type="Proteomes" id="UP000813461">
    <property type="component" value="Unassembled WGS sequence"/>
</dbReference>
<keyword evidence="3" id="KW-1185">Reference proteome</keyword>
<dbReference type="CDD" id="cd08946">
    <property type="entry name" value="SDR_e"/>
    <property type="match status" value="1"/>
</dbReference>
<dbReference type="EMBL" id="JAGMVJ010000018">
    <property type="protein sequence ID" value="KAH7077091.1"/>
    <property type="molecule type" value="Genomic_DNA"/>
</dbReference>
<evidence type="ECO:0000313" key="2">
    <source>
        <dbReference type="EMBL" id="KAH7077091.1"/>
    </source>
</evidence>
<proteinExistence type="predicted"/>
<dbReference type="AlphaFoldDB" id="A0A8K0QYC0"/>
<dbReference type="Gene3D" id="3.40.50.720">
    <property type="entry name" value="NAD(P)-binding Rossmann-like Domain"/>
    <property type="match status" value="1"/>
</dbReference>
<dbReference type="InterPro" id="IPR001509">
    <property type="entry name" value="Epimerase_deHydtase"/>
</dbReference>
<dbReference type="OrthoDB" id="202470at2759"/>
<comment type="caution">
    <text evidence="2">The sequence shown here is derived from an EMBL/GenBank/DDBJ whole genome shotgun (WGS) entry which is preliminary data.</text>
</comment>
<name>A0A8K0QYC0_9PLEO</name>
<dbReference type="PANTHER" id="PTHR43103">
    <property type="entry name" value="NUCLEOSIDE-DIPHOSPHATE-SUGAR EPIMERASE"/>
    <property type="match status" value="1"/>
</dbReference>